<evidence type="ECO:0008006" key="4">
    <source>
        <dbReference type="Google" id="ProtNLM"/>
    </source>
</evidence>
<feature type="chain" id="PRO_5019420381" description="DUF2946 domain-containing protein" evidence="1">
    <location>
        <begin position="34"/>
        <end position="134"/>
    </location>
</feature>
<dbReference type="Proteomes" id="UP000283458">
    <property type="component" value="Unassembled WGS sequence"/>
</dbReference>
<proteinExistence type="predicted"/>
<dbReference type="AlphaFoldDB" id="A0A418W4G4"/>
<protein>
    <recommendedName>
        <fullName evidence="4">DUF2946 domain-containing protein</fullName>
    </recommendedName>
</protein>
<dbReference type="RefSeq" id="WP_119830529.1">
    <property type="nucleotide sequence ID" value="NZ_QYUL01000001.1"/>
</dbReference>
<reference evidence="2 3" key="1">
    <citation type="submission" date="2018-09" db="EMBL/GenBank/DDBJ databases">
        <authorList>
            <person name="Zhu H."/>
        </authorList>
    </citation>
    <scope>NUCLEOTIDE SEQUENCE [LARGE SCALE GENOMIC DNA]</scope>
    <source>
        <strain evidence="2 3">K2W22B-5</strain>
    </source>
</reference>
<evidence type="ECO:0000313" key="2">
    <source>
        <dbReference type="EMBL" id="RJF84899.1"/>
    </source>
</evidence>
<dbReference type="OrthoDB" id="7307951at2"/>
<evidence type="ECO:0000256" key="1">
    <source>
        <dbReference type="SAM" id="SignalP"/>
    </source>
</evidence>
<feature type="signal peptide" evidence="1">
    <location>
        <begin position="1"/>
        <end position="33"/>
    </location>
</feature>
<organism evidence="2 3">
    <name type="scientific">Azospirillum cavernae</name>
    <dbReference type="NCBI Taxonomy" id="2320860"/>
    <lineage>
        <taxon>Bacteria</taxon>
        <taxon>Pseudomonadati</taxon>
        <taxon>Pseudomonadota</taxon>
        <taxon>Alphaproteobacteria</taxon>
        <taxon>Rhodospirillales</taxon>
        <taxon>Azospirillaceae</taxon>
        <taxon>Azospirillum</taxon>
    </lineage>
</organism>
<name>A0A418W4G4_9PROT</name>
<keyword evidence="3" id="KW-1185">Reference proteome</keyword>
<sequence>MRLGSWFGRLGAAAALMIALALGFALWSGPALAGNVSQDGHAGHHHAVSVPVSVEAAMVRVWAGEMDRAPCHTAPAPSVPPCCAGANCLSMHVGLMVVGLFPLMAGVGAPDRPAAGPLFAGVAAPPDLPPPRRG</sequence>
<keyword evidence="1" id="KW-0732">Signal</keyword>
<evidence type="ECO:0000313" key="3">
    <source>
        <dbReference type="Proteomes" id="UP000283458"/>
    </source>
</evidence>
<comment type="caution">
    <text evidence="2">The sequence shown here is derived from an EMBL/GenBank/DDBJ whole genome shotgun (WGS) entry which is preliminary data.</text>
</comment>
<gene>
    <name evidence="2" type="ORF">D3877_10515</name>
</gene>
<accession>A0A418W4G4</accession>
<dbReference type="EMBL" id="QYUL01000001">
    <property type="protein sequence ID" value="RJF84899.1"/>
    <property type="molecule type" value="Genomic_DNA"/>
</dbReference>